<keyword evidence="3" id="KW-1185">Reference proteome</keyword>
<name>A0A7W0CJB7_9ACTN</name>
<protein>
    <submittedName>
        <fullName evidence="2">Glycosyltransferase involved in cell wall biosynthesis</fullName>
    </submittedName>
</protein>
<dbReference type="InterPro" id="IPR029044">
    <property type="entry name" value="Nucleotide-diphossugar_trans"/>
</dbReference>
<dbReference type="Pfam" id="PF00535">
    <property type="entry name" value="Glycos_transf_2"/>
    <property type="match status" value="1"/>
</dbReference>
<dbReference type="AlphaFoldDB" id="A0A7W0CJB7"/>
<evidence type="ECO:0000313" key="2">
    <source>
        <dbReference type="EMBL" id="MBA2891995.1"/>
    </source>
</evidence>
<organism evidence="2 3">
    <name type="scientific">Nonomuraea soli</name>
    <dbReference type="NCBI Taxonomy" id="1032476"/>
    <lineage>
        <taxon>Bacteria</taxon>
        <taxon>Bacillati</taxon>
        <taxon>Actinomycetota</taxon>
        <taxon>Actinomycetes</taxon>
        <taxon>Streptosporangiales</taxon>
        <taxon>Streptosporangiaceae</taxon>
        <taxon>Nonomuraea</taxon>
    </lineage>
</organism>
<gene>
    <name evidence="2" type="ORF">HNR30_003336</name>
</gene>
<dbReference type="RefSeq" id="WP_281389651.1">
    <property type="nucleotide sequence ID" value="NZ_BAABAM010000002.1"/>
</dbReference>
<evidence type="ECO:0000313" key="3">
    <source>
        <dbReference type="Proteomes" id="UP000530928"/>
    </source>
</evidence>
<reference evidence="2 3" key="1">
    <citation type="submission" date="2020-07" db="EMBL/GenBank/DDBJ databases">
        <title>Genomic Encyclopedia of Type Strains, Phase IV (KMG-IV): sequencing the most valuable type-strain genomes for metagenomic binning, comparative biology and taxonomic classification.</title>
        <authorList>
            <person name="Goeker M."/>
        </authorList>
    </citation>
    <scope>NUCLEOTIDE SEQUENCE [LARGE SCALE GENOMIC DNA]</scope>
    <source>
        <strain evidence="2 3">DSM 45533</strain>
    </source>
</reference>
<dbReference type="InterPro" id="IPR050834">
    <property type="entry name" value="Glycosyltransf_2"/>
</dbReference>
<dbReference type="SUPFAM" id="SSF53448">
    <property type="entry name" value="Nucleotide-diphospho-sugar transferases"/>
    <property type="match status" value="1"/>
</dbReference>
<keyword evidence="2" id="KW-0808">Transferase</keyword>
<dbReference type="PANTHER" id="PTHR43685">
    <property type="entry name" value="GLYCOSYLTRANSFERASE"/>
    <property type="match status" value="1"/>
</dbReference>
<dbReference type="Gene3D" id="3.90.550.10">
    <property type="entry name" value="Spore Coat Polysaccharide Biosynthesis Protein SpsA, Chain A"/>
    <property type="match status" value="1"/>
</dbReference>
<evidence type="ECO:0000259" key="1">
    <source>
        <dbReference type="Pfam" id="PF00535"/>
    </source>
</evidence>
<feature type="domain" description="Glycosyltransferase 2-like" evidence="1">
    <location>
        <begin position="4"/>
        <end position="110"/>
    </location>
</feature>
<dbReference type="EMBL" id="JACDUR010000003">
    <property type="protein sequence ID" value="MBA2891995.1"/>
    <property type="molecule type" value="Genomic_DNA"/>
</dbReference>
<accession>A0A7W0CJB7</accession>
<dbReference type="GO" id="GO:0016740">
    <property type="term" value="F:transferase activity"/>
    <property type="evidence" value="ECO:0007669"/>
    <property type="project" value="UniProtKB-KW"/>
</dbReference>
<sequence>MLISVVTPTLDRASVLPLMHANLLGQGVELEWIIVDDGSVDETSDLVSWLAWQSAFGVRYLRQPHEGRHVAINRGVDVARGELIALLDAGDLVAEGALERLLGHWPGGPRYAGVLGSSTGGGAAAPRPFPAAAATRPFPVAEATWHELTYRHRWTEPTWGLVRTDLMRAHPYPRVRGYVPDSVVWRRITHPYLLVDEPVLLSRPAEHTPFAELATGLARSHGLALTHDLRWLRRRPLWFLRSAVHLRRAVLHLGKESMPALPRTGRALVGLSRPLAWALYRRDRKR</sequence>
<proteinExistence type="predicted"/>
<dbReference type="CDD" id="cd00761">
    <property type="entry name" value="Glyco_tranf_GTA_type"/>
    <property type="match status" value="1"/>
</dbReference>
<dbReference type="InterPro" id="IPR001173">
    <property type="entry name" value="Glyco_trans_2-like"/>
</dbReference>
<dbReference type="PANTHER" id="PTHR43685:SF11">
    <property type="entry name" value="GLYCOSYLTRANSFERASE TAGX-RELATED"/>
    <property type="match status" value="1"/>
</dbReference>
<dbReference type="Proteomes" id="UP000530928">
    <property type="component" value="Unassembled WGS sequence"/>
</dbReference>
<comment type="caution">
    <text evidence="2">The sequence shown here is derived from an EMBL/GenBank/DDBJ whole genome shotgun (WGS) entry which is preliminary data.</text>
</comment>